<protein>
    <submittedName>
        <fullName evidence="2">Ribosomal protein S18 acetylase RimI-like enzyme</fullName>
    </submittedName>
</protein>
<dbReference type="PROSITE" id="PS51186">
    <property type="entry name" value="GNAT"/>
    <property type="match status" value="1"/>
</dbReference>
<dbReference type="PANTHER" id="PTHR43233">
    <property type="entry name" value="FAMILY N-ACETYLTRANSFERASE, PUTATIVE (AFU_ORTHOLOGUE AFUA_6G03350)-RELATED"/>
    <property type="match status" value="1"/>
</dbReference>
<dbReference type="PANTHER" id="PTHR43233:SF1">
    <property type="entry name" value="FAMILY N-ACETYLTRANSFERASE, PUTATIVE (AFU_ORTHOLOGUE AFUA_6G03350)-RELATED"/>
    <property type="match status" value="1"/>
</dbReference>
<evidence type="ECO:0000313" key="3">
    <source>
        <dbReference type="Proteomes" id="UP001519290"/>
    </source>
</evidence>
<dbReference type="InterPro" id="IPR000182">
    <property type="entry name" value="GNAT_dom"/>
</dbReference>
<dbReference type="SUPFAM" id="SSF55729">
    <property type="entry name" value="Acyl-CoA N-acyltransferases (Nat)"/>
    <property type="match status" value="1"/>
</dbReference>
<sequence length="144" mass="16334">MPDDIAATYEFSTDPARLDRAWVHHVLSTLTYWAAGRERTVQDRVIETSRNYAMYEIATGAQVGYARIVTDETTFAWLADVIIDPAHRRRGLARELLDGILEDLAPMGLKRVVLKASVEGRALYEQVGWESLDGAEDWLELRAR</sequence>
<comment type="caution">
    <text evidence="2">The sequence shown here is derived from an EMBL/GenBank/DDBJ whole genome shotgun (WGS) entry which is preliminary data.</text>
</comment>
<accession>A0ABS4X6V2</accession>
<evidence type="ECO:0000313" key="2">
    <source>
        <dbReference type="EMBL" id="MBP2384123.1"/>
    </source>
</evidence>
<reference evidence="2 3" key="1">
    <citation type="submission" date="2021-03" db="EMBL/GenBank/DDBJ databases">
        <title>Sequencing the genomes of 1000 actinobacteria strains.</title>
        <authorList>
            <person name="Klenk H.-P."/>
        </authorList>
    </citation>
    <scope>NUCLEOTIDE SEQUENCE [LARGE SCALE GENOMIC DNA]</scope>
    <source>
        <strain evidence="2 3">DSM 14566</strain>
    </source>
</reference>
<proteinExistence type="predicted"/>
<dbReference type="InterPro" id="IPR053144">
    <property type="entry name" value="Acetyltransferase_Butenolide"/>
</dbReference>
<dbReference type="Pfam" id="PF00583">
    <property type="entry name" value="Acetyltransf_1"/>
    <property type="match status" value="1"/>
</dbReference>
<keyword evidence="3" id="KW-1185">Reference proteome</keyword>
<dbReference type="Proteomes" id="UP001519290">
    <property type="component" value="Unassembled WGS sequence"/>
</dbReference>
<evidence type="ECO:0000259" key="1">
    <source>
        <dbReference type="PROSITE" id="PS51186"/>
    </source>
</evidence>
<organism evidence="2 3">
    <name type="scientific">Brachybacterium sacelli</name>
    <dbReference type="NCBI Taxonomy" id="173364"/>
    <lineage>
        <taxon>Bacteria</taxon>
        <taxon>Bacillati</taxon>
        <taxon>Actinomycetota</taxon>
        <taxon>Actinomycetes</taxon>
        <taxon>Micrococcales</taxon>
        <taxon>Dermabacteraceae</taxon>
        <taxon>Brachybacterium</taxon>
    </lineage>
</organism>
<dbReference type="RefSeq" id="WP_209905002.1">
    <property type="nucleotide sequence ID" value="NZ_BAAAJW010000001.1"/>
</dbReference>
<dbReference type="EMBL" id="JAGIOD010000002">
    <property type="protein sequence ID" value="MBP2384123.1"/>
    <property type="molecule type" value="Genomic_DNA"/>
</dbReference>
<dbReference type="CDD" id="cd04301">
    <property type="entry name" value="NAT_SF"/>
    <property type="match status" value="1"/>
</dbReference>
<name>A0ABS4X6V2_9MICO</name>
<dbReference type="Gene3D" id="3.40.630.30">
    <property type="match status" value="1"/>
</dbReference>
<gene>
    <name evidence="2" type="ORF">JOF43_004112</name>
</gene>
<feature type="domain" description="N-acetyltransferase" evidence="1">
    <location>
        <begin position="1"/>
        <end position="144"/>
    </location>
</feature>
<dbReference type="InterPro" id="IPR016181">
    <property type="entry name" value="Acyl_CoA_acyltransferase"/>
</dbReference>